<reference evidence="1" key="1">
    <citation type="submission" date="2014-11" db="EMBL/GenBank/DDBJ databases">
        <authorList>
            <person name="Amaro Gonzalez C."/>
        </authorList>
    </citation>
    <scope>NUCLEOTIDE SEQUENCE</scope>
</reference>
<dbReference type="AlphaFoldDB" id="A0A0E9UII3"/>
<accession>A0A0E9UII3</accession>
<evidence type="ECO:0000313" key="1">
    <source>
        <dbReference type="EMBL" id="JAH65552.1"/>
    </source>
</evidence>
<dbReference type="EMBL" id="GBXM01043025">
    <property type="protein sequence ID" value="JAH65552.1"/>
    <property type="molecule type" value="Transcribed_RNA"/>
</dbReference>
<protein>
    <submittedName>
        <fullName evidence="1">Uncharacterized protein</fullName>
    </submittedName>
</protein>
<organism evidence="1">
    <name type="scientific">Anguilla anguilla</name>
    <name type="common">European freshwater eel</name>
    <name type="synonym">Muraena anguilla</name>
    <dbReference type="NCBI Taxonomy" id="7936"/>
    <lineage>
        <taxon>Eukaryota</taxon>
        <taxon>Metazoa</taxon>
        <taxon>Chordata</taxon>
        <taxon>Craniata</taxon>
        <taxon>Vertebrata</taxon>
        <taxon>Euteleostomi</taxon>
        <taxon>Actinopterygii</taxon>
        <taxon>Neopterygii</taxon>
        <taxon>Teleostei</taxon>
        <taxon>Anguilliformes</taxon>
        <taxon>Anguillidae</taxon>
        <taxon>Anguilla</taxon>
    </lineage>
</organism>
<reference evidence="1" key="2">
    <citation type="journal article" date="2015" name="Fish Shellfish Immunol.">
        <title>Early steps in the European eel (Anguilla anguilla)-Vibrio vulnificus interaction in the gills: Role of the RtxA13 toxin.</title>
        <authorList>
            <person name="Callol A."/>
            <person name="Pajuelo D."/>
            <person name="Ebbesson L."/>
            <person name="Teles M."/>
            <person name="MacKenzie S."/>
            <person name="Amaro C."/>
        </authorList>
    </citation>
    <scope>NUCLEOTIDE SEQUENCE</scope>
</reference>
<name>A0A0E9UII3_ANGAN</name>
<sequence>MLFVCAQGGINWPIEGLPCKRDPVYHRFKFWKKVQDQNVNLIISRERVSFFSFTKDPLK</sequence>
<proteinExistence type="predicted"/>